<dbReference type="NCBIfam" id="TIGR00512">
    <property type="entry name" value="salvage_mtnA"/>
    <property type="match status" value="1"/>
</dbReference>
<feature type="binding site" evidence="2">
    <location>
        <begin position="44"/>
        <end position="46"/>
    </location>
    <ligand>
        <name>substrate</name>
    </ligand>
</feature>
<dbReference type="SUPFAM" id="SSF100950">
    <property type="entry name" value="NagB/RpiA/CoA transferase-like"/>
    <property type="match status" value="1"/>
</dbReference>
<proteinExistence type="inferred from homology"/>
<name>A0ABZ2YH86_9BACT</name>
<evidence type="ECO:0000256" key="2">
    <source>
        <dbReference type="HAMAP-Rule" id="MF_01678"/>
    </source>
</evidence>
<feature type="binding site" evidence="2">
    <location>
        <position position="196"/>
    </location>
    <ligand>
        <name>substrate</name>
    </ligand>
</feature>
<dbReference type="NCBIfam" id="NF004326">
    <property type="entry name" value="PRK05720.1"/>
    <property type="match status" value="1"/>
</dbReference>
<protein>
    <recommendedName>
        <fullName evidence="2">Methylthioribose-1-phosphate isomerase</fullName>
        <shortName evidence="2">M1Pi</shortName>
        <shortName evidence="2">MTR-1-P isomerase</shortName>
        <ecNumber evidence="2">5.3.1.23</ecNumber>
    </recommendedName>
    <alternativeName>
        <fullName evidence="2">S-methyl-5-thioribose-1-phosphate isomerase</fullName>
    </alternativeName>
</protein>
<dbReference type="HAMAP" id="MF_01678">
    <property type="entry name" value="Salvage_MtnA"/>
    <property type="match status" value="1"/>
</dbReference>
<keyword evidence="2" id="KW-0028">Amino-acid biosynthesis</keyword>
<dbReference type="Gene3D" id="1.20.120.420">
    <property type="entry name" value="translation initiation factor eif-2b, domain 1"/>
    <property type="match status" value="1"/>
</dbReference>
<dbReference type="PANTHER" id="PTHR43475">
    <property type="entry name" value="METHYLTHIORIBOSE-1-PHOSPHATE ISOMERASE"/>
    <property type="match status" value="1"/>
</dbReference>
<comment type="catalytic activity">
    <reaction evidence="2">
        <text>5-(methylsulfanyl)-alpha-D-ribose 1-phosphate = 5-(methylsulfanyl)-D-ribulose 1-phosphate</text>
        <dbReference type="Rhea" id="RHEA:19989"/>
        <dbReference type="ChEBI" id="CHEBI:58533"/>
        <dbReference type="ChEBI" id="CHEBI:58548"/>
        <dbReference type="EC" id="5.3.1.23"/>
    </reaction>
</comment>
<reference evidence="3 4" key="1">
    <citation type="submission" date="2023-03" db="EMBL/GenBank/DDBJ databases">
        <title>Novel Species.</title>
        <authorList>
            <person name="Ma S."/>
        </authorList>
    </citation>
    <scope>NUCLEOTIDE SEQUENCE [LARGE SCALE GENOMIC DNA]</scope>
    <source>
        <strain evidence="3 4">B11</strain>
    </source>
</reference>
<feature type="active site" description="Proton donor" evidence="2">
    <location>
        <position position="237"/>
    </location>
</feature>
<dbReference type="PANTHER" id="PTHR43475:SF1">
    <property type="entry name" value="METHYLTHIORIBOSE-1-PHOSPHATE ISOMERASE"/>
    <property type="match status" value="1"/>
</dbReference>
<keyword evidence="1 2" id="KW-0413">Isomerase</keyword>
<dbReference type="Proteomes" id="UP001461341">
    <property type="component" value="Chromosome"/>
</dbReference>
<evidence type="ECO:0000313" key="3">
    <source>
        <dbReference type="EMBL" id="WZL77238.1"/>
    </source>
</evidence>
<keyword evidence="2" id="KW-0486">Methionine biosynthesis</keyword>
<dbReference type="GO" id="GO:0046523">
    <property type="term" value="F:S-methyl-5-thioribose-1-phosphate isomerase activity"/>
    <property type="evidence" value="ECO:0007669"/>
    <property type="project" value="UniProtKB-EC"/>
</dbReference>
<dbReference type="EC" id="5.3.1.23" evidence="2"/>
<dbReference type="InterPro" id="IPR042529">
    <property type="entry name" value="IF_2B-like_C"/>
</dbReference>
<dbReference type="InterPro" id="IPR000649">
    <property type="entry name" value="IF-2B-related"/>
</dbReference>
<organism evidence="3 4">
    <name type="scientific">Thermatribacter velox</name>
    <dbReference type="NCBI Taxonomy" id="3039681"/>
    <lineage>
        <taxon>Bacteria</taxon>
        <taxon>Pseudomonadati</taxon>
        <taxon>Atribacterota</taxon>
        <taxon>Atribacteria</taxon>
        <taxon>Atribacterales</taxon>
        <taxon>Thermatribacteraceae</taxon>
        <taxon>Thermatribacter</taxon>
    </lineage>
</organism>
<comment type="pathway">
    <text evidence="2">Amino-acid biosynthesis; L-methionine biosynthesis via salvage pathway; L-methionine from S-methyl-5-thio-alpha-D-ribose 1-phosphate: step 1/6.</text>
</comment>
<dbReference type="Gene3D" id="3.40.50.10470">
    <property type="entry name" value="Translation initiation factor eif-2b, domain 2"/>
    <property type="match status" value="1"/>
</dbReference>
<accession>A0ABZ2YH86</accession>
<dbReference type="EMBL" id="CP121689">
    <property type="protein sequence ID" value="WZL77238.1"/>
    <property type="molecule type" value="Genomic_DNA"/>
</dbReference>
<comment type="similarity">
    <text evidence="2">Belongs to the EIF-2B alpha/beta/delta subunits family. MtnA subfamily.</text>
</comment>
<comment type="function">
    <text evidence="2">Catalyzes the interconversion of methylthioribose-1-phosphate (MTR-1-P) into methylthioribulose-1-phosphate (MTRu-1-P).</text>
</comment>
<evidence type="ECO:0000256" key="1">
    <source>
        <dbReference type="ARBA" id="ARBA00023235"/>
    </source>
</evidence>
<feature type="site" description="Transition state stabilizer" evidence="2">
    <location>
        <position position="156"/>
    </location>
</feature>
<dbReference type="InterPro" id="IPR011559">
    <property type="entry name" value="Initiation_fac_2B_a/b/d"/>
</dbReference>
<dbReference type="InterPro" id="IPR005251">
    <property type="entry name" value="IF-M1Pi"/>
</dbReference>
<feature type="binding site" evidence="2">
    <location>
        <position position="86"/>
    </location>
    <ligand>
        <name>substrate</name>
    </ligand>
</feature>
<keyword evidence="4" id="KW-1185">Reference proteome</keyword>
<dbReference type="RefSeq" id="WP_369019399.1">
    <property type="nucleotide sequence ID" value="NZ_CP121689.1"/>
</dbReference>
<dbReference type="InterPro" id="IPR027363">
    <property type="entry name" value="M1Pi_N"/>
</dbReference>
<sequence>MKPVEWIGNALRYLDQTLLPTQEVFRETTDFREVAEAIKSLRIRGAPLIGISAAYGLCLGALEGTTRQNDFYPFLERVDSILRSTRPTAVNLFWALDRMKKIWQEAQKNATLPEETCSRLIEEATTIEREDEAMNRKIAELGASLIQDGDVILTHCNAGALACGAWGTALGAIYWAQLKEGKKIQVYADETRPLLQGARLTAYELTRNGIPTRVICDNMAAFMMQQGKINKIIVGADRIATNGDTANKIGTYSLAVLARYHNIPFYVAAPTSTIDFEIVEGSQIPIEERNAAEIKYWKEHQIVPEKAEVENPAFDITPNTLITAIITEQGILYPPFQEKILSIRRKIER</sequence>
<feature type="binding site" evidence="2">
    <location>
        <begin position="247"/>
        <end position="248"/>
    </location>
    <ligand>
        <name>substrate</name>
    </ligand>
</feature>
<dbReference type="InterPro" id="IPR037171">
    <property type="entry name" value="NagB/RpiA_transferase-like"/>
</dbReference>
<dbReference type="Pfam" id="PF01008">
    <property type="entry name" value="IF-2B"/>
    <property type="match status" value="1"/>
</dbReference>
<dbReference type="NCBIfam" id="TIGR00524">
    <property type="entry name" value="eIF-2B_rel"/>
    <property type="match status" value="1"/>
</dbReference>
<evidence type="ECO:0000313" key="4">
    <source>
        <dbReference type="Proteomes" id="UP001461341"/>
    </source>
</evidence>
<gene>
    <name evidence="2 3" type="primary">mtnA</name>
    <name evidence="3" type="ORF">QBE54_05500</name>
</gene>